<evidence type="ECO:0000313" key="3">
    <source>
        <dbReference type="Proteomes" id="UP000054270"/>
    </source>
</evidence>
<feature type="region of interest" description="Disordered" evidence="1">
    <location>
        <begin position="205"/>
        <end position="239"/>
    </location>
</feature>
<sequence length="271" mass="29202">MIGPRPAPLLYRLIPECTHERARWERDERDGLHGLYNALSARRPWQRTRRVGNLAHWHLPVRVFAARDGCRGDEEGSASESARVARAGDASELHNTTERKVRKSRAPRRCVGAALSVAVGFVADWARGPCTEAHTARAYPYPAIYPRAPDPASAWAITQRPVHGLAALRHAPAHAGMPCAGARTARRLEGPGDADAVCRTALLHATARPGGGRQGPPTPGARERAVRRAQGVRASPDLAGTHARRCDALLHCTALPRARETGDGRSGGAIM</sequence>
<name>A0A0D2M783_HYPSF</name>
<proteinExistence type="predicted"/>
<reference evidence="3" key="1">
    <citation type="submission" date="2014-04" db="EMBL/GenBank/DDBJ databases">
        <title>Evolutionary Origins and Diversification of the Mycorrhizal Mutualists.</title>
        <authorList>
            <consortium name="DOE Joint Genome Institute"/>
            <consortium name="Mycorrhizal Genomics Consortium"/>
            <person name="Kohler A."/>
            <person name="Kuo A."/>
            <person name="Nagy L.G."/>
            <person name="Floudas D."/>
            <person name="Copeland A."/>
            <person name="Barry K.W."/>
            <person name="Cichocki N."/>
            <person name="Veneault-Fourrey C."/>
            <person name="LaButti K."/>
            <person name="Lindquist E.A."/>
            <person name="Lipzen A."/>
            <person name="Lundell T."/>
            <person name="Morin E."/>
            <person name="Murat C."/>
            <person name="Riley R."/>
            <person name="Ohm R."/>
            <person name="Sun H."/>
            <person name="Tunlid A."/>
            <person name="Henrissat B."/>
            <person name="Grigoriev I.V."/>
            <person name="Hibbett D.S."/>
            <person name="Martin F."/>
        </authorList>
    </citation>
    <scope>NUCLEOTIDE SEQUENCE [LARGE SCALE GENOMIC DNA]</scope>
    <source>
        <strain evidence="3">FD-334 SS-4</strain>
    </source>
</reference>
<protein>
    <submittedName>
        <fullName evidence="2">Uncharacterized protein</fullName>
    </submittedName>
</protein>
<feature type="compositionally biased region" description="Basic and acidic residues" evidence="1">
    <location>
        <begin position="89"/>
        <end position="99"/>
    </location>
</feature>
<dbReference type="Proteomes" id="UP000054270">
    <property type="component" value="Unassembled WGS sequence"/>
</dbReference>
<evidence type="ECO:0000313" key="2">
    <source>
        <dbReference type="EMBL" id="KJA19078.1"/>
    </source>
</evidence>
<gene>
    <name evidence="2" type="ORF">HYPSUDRAFT_204821</name>
</gene>
<keyword evidence="3" id="KW-1185">Reference proteome</keyword>
<feature type="region of interest" description="Disordered" evidence="1">
    <location>
        <begin position="70"/>
        <end position="104"/>
    </location>
</feature>
<dbReference type="EMBL" id="KN817581">
    <property type="protein sequence ID" value="KJA19078.1"/>
    <property type="molecule type" value="Genomic_DNA"/>
</dbReference>
<accession>A0A0D2M783</accession>
<organism evidence="2 3">
    <name type="scientific">Hypholoma sublateritium (strain FD-334 SS-4)</name>
    <dbReference type="NCBI Taxonomy" id="945553"/>
    <lineage>
        <taxon>Eukaryota</taxon>
        <taxon>Fungi</taxon>
        <taxon>Dikarya</taxon>
        <taxon>Basidiomycota</taxon>
        <taxon>Agaricomycotina</taxon>
        <taxon>Agaricomycetes</taxon>
        <taxon>Agaricomycetidae</taxon>
        <taxon>Agaricales</taxon>
        <taxon>Agaricineae</taxon>
        <taxon>Strophariaceae</taxon>
        <taxon>Hypholoma</taxon>
    </lineage>
</organism>
<evidence type="ECO:0000256" key="1">
    <source>
        <dbReference type="SAM" id="MobiDB-lite"/>
    </source>
</evidence>
<dbReference type="AlphaFoldDB" id="A0A0D2M783"/>